<name>A0A0M9WAA4_9EURO</name>
<evidence type="ECO:0000313" key="1">
    <source>
        <dbReference type="EMBL" id="KOS37233.1"/>
    </source>
</evidence>
<organism evidence="1 2">
    <name type="scientific">Penicillium nordicum</name>
    <dbReference type="NCBI Taxonomy" id="229535"/>
    <lineage>
        <taxon>Eukaryota</taxon>
        <taxon>Fungi</taxon>
        <taxon>Dikarya</taxon>
        <taxon>Ascomycota</taxon>
        <taxon>Pezizomycotina</taxon>
        <taxon>Eurotiomycetes</taxon>
        <taxon>Eurotiomycetidae</taxon>
        <taxon>Eurotiales</taxon>
        <taxon>Aspergillaceae</taxon>
        <taxon>Penicillium</taxon>
    </lineage>
</organism>
<proteinExistence type="predicted"/>
<accession>A0A0M9WAA4</accession>
<protein>
    <submittedName>
        <fullName evidence="1">Uncharacterized protein</fullName>
    </submittedName>
</protein>
<sequence>MAPDDDIIHDHTFLYNPEITGVPNIIAYLSQRSGCASWIMPPGPCLDTRPPHRPIKPIAQPGPTRKWAGLWASP</sequence>
<reference evidence="1 2" key="1">
    <citation type="submission" date="2015-08" db="EMBL/GenBank/DDBJ databases">
        <title>Genome sequencing of Penicillium nordicum.</title>
        <authorList>
            <person name="Nguyen H.D."/>
            <person name="Seifert K.A."/>
        </authorList>
    </citation>
    <scope>NUCLEOTIDE SEQUENCE [LARGE SCALE GENOMIC DNA]</scope>
    <source>
        <strain evidence="1 2">DAOMC 185683</strain>
    </source>
</reference>
<dbReference type="EMBL" id="LHQQ01000338">
    <property type="protein sequence ID" value="KOS37233.1"/>
    <property type="molecule type" value="Genomic_DNA"/>
</dbReference>
<comment type="caution">
    <text evidence="1">The sequence shown here is derived from an EMBL/GenBank/DDBJ whole genome shotgun (WGS) entry which is preliminary data.</text>
</comment>
<keyword evidence="2" id="KW-1185">Reference proteome</keyword>
<dbReference type="Proteomes" id="UP000037696">
    <property type="component" value="Unassembled WGS sequence"/>
</dbReference>
<dbReference type="AlphaFoldDB" id="A0A0M9WAA4"/>
<evidence type="ECO:0000313" key="2">
    <source>
        <dbReference type="Proteomes" id="UP000037696"/>
    </source>
</evidence>
<gene>
    <name evidence="1" type="ORF">ACN38_g11971</name>
</gene>